<keyword evidence="3" id="KW-1185">Reference proteome</keyword>
<name>A0A842HEB2_9BACT</name>
<dbReference type="SUPFAM" id="SSF54523">
    <property type="entry name" value="Pili subunits"/>
    <property type="match status" value="1"/>
</dbReference>
<proteinExistence type="predicted"/>
<feature type="transmembrane region" description="Helical" evidence="1">
    <location>
        <begin position="21"/>
        <end position="39"/>
    </location>
</feature>
<dbReference type="Pfam" id="PF07963">
    <property type="entry name" value="N_methyl"/>
    <property type="match status" value="1"/>
</dbReference>
<protein>
    <submittedName>
        <fullName evidence="2">Type II secretion system protein</fullName>
    </submittedName>
</protein>
<evidence type="ECO:0000256" key="1">
    <source>
        <dbReference type="SAM" id="Phobius"/>
    </source>
</evidence>
<evidence type="ECO:0000313" key="2">
    <source>
        <dbReference type="EMBL" id="MBC2594560.1"/>
    </source>
</evidence>
<gene>
    <name evidence="2" type="ORF">H5P28_09845</name>
</gene>
<reference evidence="2 3" key="1">
    <citation type="submission" date="2020-07" db="EMBL/GenBank/DDBJ databases">
        <authorList>
            <person name="Feng X."/>
        </authorList>
    </citation>
    <scope>NUCLEOTIDE SEQUENCE [LARGE SCALE GENOMIC DNA]</scope>
    <source>
        <strain evidence="2 3">JCM31066</strain>
    </source>
</reference>
<comment type="caution">
    <text evidence="2">The sequence shown here is derived from an EMBL/GenBank/DDBJ whole genome shotgun (WGS) entry which is preliminary data.</text>
</comment>
<keyword evidence="1" id="KW-1133">Transmembrane helix</keyword>
<evidence type="ECO:0000313" key="3">
    <source>
        <dbReference type="Proteomes" id="UP000546464"/>
    </source>
</evidence>
<dbReference type="RefSeq" id="WP_185675541.1">
    <property type="nucleotide sequence ID" value="NZ_JACHVB010000025.1"/>
</dbReference>
<keyword evidence="1" id="KW-0472">Membrane</keyword>
<dbReference type="NCBIfam" id="TIGR02532">
    <property type="entry name" value="IV_pilin_GFxxxE"/>
    <property type="match status" value="1"/>
</dbReference>
<dbReference type="InterPro" id="IPR045584">
    <property type="entry name" value="Pilin-like"/>
</dbReference>
<dbReference type="InterPro" id="IPR012902">
    <property type="entry name" value="N_methyl_site"/>
</dbReference>
<dbReference type="AlphaFoldDB" id="A0A842HEB2"/>
<sequence length="276" mass="31145">MTLLATVRSHRRTRAFTLTEMMVTVGVIGLLMAGLMTFYQDSLVTMFESEKKSLINMDMRSITEEMTKEARNANHFVMYESFNQDFRNVPADAQQSDEYFYDPNGWSTDYLSGDASDAGVPAENVDSDFDPASYFRKRDGESGDFLLLITYGDDLSPYDTGTGTRYPDDVDYTKPVVKLVGYFRSVENASAQTGPVRKFTVYPTGSNRFKPIEELIPRPELASTFPVVIELSKGLANQRLFYNFRDTSIMVNGQIIHGSNAKRVTDTYNFTISPRG</sequence>
<dbReference type="EMBL" id="JACHVB010000025">
    <property type="protein sequence ID" value="MBC2594560.1"/>
    <property type="molecule type" value="Genomic_DNA"/>
</dbReference>
<keyword evidence="1" id="KW-0812">Transmembrane</keyword>
<accession>A0A842HEB2</accession>
<dbReference type="Proteomes" id="UP000546464">
    <property type="component" value="Unassembled WGS sequence"/>
</dbReference>
<organism evidence="2 3">
    <name type="scientific">Ruficoccus amylovorans</name>
    <dbReference type="NCBI Taxonomy" id="1804625"/>
    <lineage>
        <taxon>Bacteria</taxon>
        <taxon>Pseudomonadati</taxon>
        <taxon>Verrucomicrobiota</taxon>
        <taxon>Opitutia</taxon>
        <taxon>Puniceicoccales</taxon>
        <taxon>Cerasicoccaceae</taxon>
        <taxon>Ruficoccus</taxon>
    </lineage>
</organism>